<comment type="caution">
    <text evidence="2">The sequence shown here is derived from an EMBL/GenBank/DDBJ whole genome shotgun (WGS) entry which is preliminary data.</text>
</comment>
<keyword evidence="1" id="KW-0472">Membrane</keyword>
<accession>A0ABW5ES20</accession>
<name>A0ABW5ES20_9BURK</name>
<reference evidence="3" key="1">
    <citation type="journal article" date="2019" name="Int. J. Syst. Evol. Microbiol.">
        <title>The Global Catalogue of Microorganisms (GCM) 10K type strain sequencing project: providing services to taxonomists for standard genome sequencing and annotation.</title>
        <authorList>
            <consortium name="The Broad Institute Genomics Platform"/>
            <consortium name="The Broad Institute Genome Sequencing Center for Infectious Disease"/>
            <person name="Wu L."/>
            <person name="Ma J."/>
        </authorList>
    </citation>
    <scope>NUCLEOTIDE SEQUENCE [LARGE SCALE GENOMIC DNA]</scope>
    <source>
        <strain evidence="3">CCUG 62793</strain>
    </source>
</reference>
<evidence type="ECO:0008006" key="4">
    <source>
        <dbReference type="Google" id="ProtNLM"/>
    </source>
</evidence>
<dbReference type="Proteomes" id="UP001597287">
    <property type="component" value="Unassembled WGS sequence"/>
</dbReference>
<dbReference type="RefSeq" id="WP_380105929.1">
    <property type="nucleotide sequence ID" value="NZ_JBHSIH010000001.1"/>
</dbReference>
<evidence type="ECO:0000313" key="2">
    <source>
        <dbReference type="EMBL" id="MFD2320860.1"/>
    </source>
</evidence>
<keyword evidence="1" id="KW-0812">Transmembrane</keyword>
<protein>
    <recommendedName>
        <fullName evidence="4">Transmembrane protein</fullName>
    </recommendedName>
</protein>
<feature type="transmembrane region" description="Helical" evidence="1">
    <location>
        <begin position="72"/>
        <end position="93"/>
    </location>
</feature>
<keyword evidence="1" id="KW-1133">Transmembrane helix</keyword>
<feature type="transmembrane region" description="Helical" evidence="1">
    <location>
        <begin position="48"/>
        <end position="65"/>
    </location>
</feature>
<evidence type="ECO:0000313" key="3">
    <source>
        <dbReference type="Proteomes" id="UP001597287"/>
    </source>
</evidence>
<dbReference type="EMBL" id="JBHUIG010000020">
    <property type="protein sequence ID" value="MFD2320860.1"/>
    <property type="molecule type" value="Genomic_DNA"/>
</dbReference>
<organism evidence="2 3">
    <name type="scientific">Delftia deserti</name>
    <dbReference type="NCBI Taxonomy" id="1651218"/>
    <lineage>
        <taxon>Bacteria</taxon>
        <taxon>Pseudomonadati</taxon>
        <taxon>Pseudomonadota</taxon>
        <taxon>Betaproteobacteria</taxon>
        <taxon>Burkholderiales</taxon>
        <taxon>Comamonadaceae</taxon>
        <taxon>Delftia</taxon>
    </lineage>
</organism>
<feature type="transmembrane region" description="Helical" evidence="1">
    <location>
        <begin position="99"/>
        <end position="120"/>
    </location>
</feature>
<gene>
    <name evidence="2" type="ORF">ACFSPV_19345</name>
</gene>
<proteinExistence type="predicted"/>
<evidence type="ECO:0000256" key="1">
    <source>
        <dbReference type="SAM" id="Phobius"/>
    </source>
</evidence>
<keyword evidence="3" id="KW-1185">Reference proteome</keyword>
<sequence>MSMFASPRFLPRVMWADAASCAASGALQLVAGQPLSDVTGLPLALLQWTGWFLLGYALLAAWMAARSPVPRRLIGLVVVGNLGWAVACVALLALGGLGLSAWGVAWVLAQALVVVVFAELQWTGLRRTRGAAGVVRAAMS</sequence>